<dbReference type="GO" id="GO:0098552">
    <property type="term" value="C:side of membrane"/>
    <property type="evidence" value="ECO:0007669"/>
    <property type="project" value="UniProtKB-ARBA"/>
</dbReference>
<dbReference type="Gene3D" id="3.30.479.30">
    <property type="entry name" value="Band 7 domain"/>
    <property type="match status" value="1"/>
</dbReference>
<accession>V5BZI1</accession>
<dbReference type="FunFam" id="3.30.479.30:FF:000004">
    <property type="entry name" value="Putative membrane protease family, stomatin"/>
    <property type="match status" value="1"/>
</dbReference>
<name>V5BZI1_9GAMM</name>
<protein>
    <recommendedName>
        <fullName evidence="3">Protein QmcA</fullName>
    </recommendedName>
</protein>
<keyword evidence="5" id="KW-1133">Transmembrane helix</keyword>
<proteinExistence type="inferred from homology"/>
<evidence type="ECO:0000256" key="4">
    <source>
        <dbReference type="ARBA" id="ARBA00022692"/>
    </source>
</evidence>
<keyword evidence="7" id="KW-0175">Coiled coil</keyword>
<evidence type="ECO:0000259" key="8">
    <source>
        <dbReference type="SMART" id="SM00244"/>
    </source>
</evidence>
<comment type="caution">
    <text evidence="9">The sequence shown here is derived from an EMBL/GenBank/DDBJ whole genome shotgun (WGS) entry which is preliminary data.</text>
</comment>
<evidence type="ECO:0000313" key="10">
    <source>
        <dbReference type="Proteomes" id="UP000017842"/>
    </source>
</evidence>
<comment type="similarity">
    <text evidence="2">Belongs to the band 7/mec-2 family.</text>
</comment>
<dbReference type="PATRIC" id="fig|1116472.3.peg.2650"/>
<sequence length="305" mass="33357">MSAGIVFLTLLVFAVVLVIMSVKSVNQGMEFTVERFGRYTKTLTPGLNIIMPVIDRIGAKMIMMEQVMNVPSQEIITKDNAMVTVDGVVFYQVMDTPKAAYEVRNLDAAILNLTMTNIRTVMGSMDLDELLSKRDEINARLLSVVDEATGPWGIKITRIEIKDISPPKDLVEAMGRQMKAERLKRASILEAEGLRQSEILRAEGAQQATILEAEGRKEAAYREADARERLAQAEAKATAMVSEAIAKGNIQAINYFVAQKYIESLKEVASASNSKIVFMPLEAGNIIGALGGIAELAKDAMAKKG</sequence>
<organism evidence="9 10">
    <name type="scientific">Methyloglobulus morosus KoM1</name>
    <dbReference type="NCBI Taxonomy" id="1116472"/>
    <lineage>
        <taxon>Bacteria</taxon>
        <taxon>Pseudomonadati</taxon>
        <taxon>Pseudomonadota</taxon>
        <taxon>Gammaproteobacteria</taxon>
        <taxon>Methylococcales</taxon>
        <taxon>Methylococcaceae</taxon>
        <taxon>Methyloglobulus</taxon>
    </lineage>
</organism>
<dbReference type="EMBL" id="AYLO01000090">
    <property type="protein sequence ID" value="ESS71637.1"/>
    <property type="molecule type" value="Genomic_DNA"/>
</dbReference>
<dbReference type="InterPro" id="IPR050710">
    <property type="entry name" value="Band7/mec-2_domain"/>
</dbReference>
<dbReference type="PANTHER" id="PTHR43327:SF10">
    <property type="entry name" value="STOMATIN-LIKE PROTEIN 2, MITOCHONDRIAL"/>
    <property type="match status" value="1"/>
</dbReference>
<dbReference type="Pfam" id="PF01145">
    <property type="entry name" value="Band_7"/>
    <property type="match status" value="1"/>
</dbReference>
<evidence type="ECO:0000256" key="7">
    <source>
        <dbReference type="SAM" id="Coils"/>
    </source>
</evidence>
<reference evidence="9 10" key="1">
    <citation type="journal article" date="2013" name="Genome Announc.">
        <title>Draft Genome Sequence of the Methanotrophic Gammaproteobacterium Methyloglobulus morosus DSM 22980 Strain KoM1.</title>
        <authorList>
            <person name="Poehlein A."/>
            <person name="Deutzmann J.S."/>
            <person name="Daniel R."/>
            <person name="Simeonova D.D."/>
        </authorList>
    </citation>
    <scope>NUCLEOTIDE SEQUENCE [LARGE SCALE GENOMIC DNA]</scope>
    <source>
        <strain evidence="9 10">KoM1</strain>
    </source>
</reference>
<dbReference type="PROSITE" id="PS01270">
    <property type="entry name" value="BAND_7"/>
    <property type="match status" value="1"/>
</dbReference>
<feature type="coiled-coil region" evidence="7">
    <location>
        <begin position="216"/>
        <end position="243"/>
    </location>
</feature>
<evidence type="ECO:0000256" key="6">
    <source>
        <dbReference type="ARBA" id="ARBA00023136"/>
    </source>
</evidence>
<keyword evidence="10" id="KW-1185">Reference proteome</keyword>
<keyword evidence="6" id="KW-0472">Membrane</keyword>
<dbReference type="AlphaFoldDB" id="V5BZI1"/>
<dbReference type="STRING" id="1116472.MGMO_94c00520"/>
<evidence type="ECO:0000256" key="3">
    <source>
        <dbReference type="ARBA" id="ARBA00017055"/>
    </source>
</evidence>
<evidence type="ECO:0000256" key="2">
    <source>
        <dbReference type="ARBA" id="ARBA00008164"/>
    </source>
</evidence>
<dbReference type="OrthoDB" id="9809197at2"/>
<comment type="subcellular location">
    <subcellularLocation>
        <location evidence="1">Membrane</location>
        <topology evidence="1">Single-pass membrane protein</topology>
    </subcellularLocation>
</comment>
<dbReference type="InterPro" id="IPR001972">
    <property type="entry name" value="Stomatin_HflK_fam"/>
</dbReference>
<dbReference type="SUPFAM" id="SSF117892">
    <property type="entry name" value="Band 7/SPFH domain"/>
    <property type="match status" value="1"/>
</dbReference>
<dbReference type="InterPro" id="IPR001107">
    <property type="entry name" value="Band_7"/>
</dbReference>
<gene>
    <name evidence="9" type="primary">qmcA</name>
    <name evidence="9" type="ORF">MGMO_94c00520</name>
</gene>
<dbReference type="SMART" id="SM00244">
    <property type="entry name" value="PHB"/>
    <property type="match status" value="1"/>
</dbReference>
<dbReference type="GO" id="GO:0005886">
    <property type="term" value="C:plasma membrane"/>
    <property type="evidence" value="ECO:0007669"/>
    <property type="project" value="UniProtKB-ARBA"/>
</dbReference>
<evidence type="ECO:0000256" key="1">
    <source>
        <dbReference type="ARBA" id="ARBA00004167"/>
    </source>
</evidence>
<evidence type="ECO:0000313" key="9">
    <source>
        <dbReference type="EMBL" id="ESS71637.1"/>
    </source>
</evidence>
<dbReference type="InterPro" id="IPR036013">
    <property type="entry name" value="Band_7/SPFH_dom_sf"/>
</dbReference>
<dbReference type="PANTHER" id="PTHR43327">
    <property type="entry name" value="STOMATIN-LIKE PROTEIN 2, MITOCHONDRIAL"/>
    <property type="match status" value="1"/>
</dbReference>
<dbReference type="RefSeq" id="WP_023495358.1">
    <property type="nucleotide sequence ID" value="NZ_AYLO01000090.1"/>
</dbReference>
<feature type="domain" description="Band 7" evidence="8">
    <location>
        <begin position="20"/>
        <end position="178"/>
    </location>
</feature>
<dbReference type="Proteomes" id="UP000017842">
    <property type="component" value="Unassembled WGS sequence"/>
</dbReference>
<dbReference type="eggNOG" id="COG0330">
    <property type="taxonomic scope" value="Bacteria"/>
</dbReference>
<keyword evidence="4" id="KW-0812">Transmembrane</keyword>
<dbReference type="PRINTS" id="PR00721">
    <property type="entry name" value="STOMATIN"/>
</dbReference>
<dbReference type="CDD" id="cd08829">
    <property type="entry name" value="SPFH_paraslipin"/>
    <property type="match status" value="1"/>
</dbReference>
<dbReference type="InterPro" id="IPR018080">
    <property type="entry name" value="Band_7/stomatin-like_CS"/>
</dbReference>
<evidence type="ECO:0000256" key="5">
    <source>
        <dbReference type="ARBA" id="ARBA00022989"/>
    </source>
</evidence>